<dbReference type="Pfam" id="PF26363">
    <property type="entry name" value="Phospholipase-like"/>
    <property type="match status" value="1"/>
</dbReference>
<name>A0A2N6SCM0_9BACL</name>
<gene>
    <name evidence="1" type="ORF">CJ218_08585</name>
</gene>
<dbReference type="EMBL" id="PNGT01000012">
    <property type="protein sequence ID" value="PMC51684.1"/>
    <property type="molecule type" value="Genomic_DNA"/>
</dbReference>
<proteinExistence type="predicted"/>
<comment type="caution">
    <text evidence="1">The sequence shown here is derived from an EMBL/GenBank/DDBJ whole genome shotgun (WGS) entry which is preliminary data.</text>
</comment>
<accession>A0A2N6SCM0</accession>
<evidence type="ECO:0000313" key="1">
    <source>
        <dbReference type="EMBL" id="PMC51684.1"/>
    </source>
</evidence>
<dbReference type="Gene3D" id="3.40.50.1820">
    <property type="entry name" value="alpha/beta hydrolase"/>
    <property type="match status" value="1"/>
</dbReference>
<dbReference type="AlphaFoldDB" id="A0A2N6SCM0"/>
<dbReference type="STRING" id="84135.GCA_001052115_00157"/>
<dbReference type="Proteomes" id="UP000235670">
    <property type="component" value="Unassembled WGS sequence"/>
</dbReference>
<dbReference type="OrthoDB" id="6450827at2"/>
<reference evidence="1 2" key="1">
    <citation type="submission" date="2017-09" db="EMBL/GenBank/DDBJ databases">
        <title>Bacterial strain isolated from the female urinary microbiota.</title>
        <authorList>
            <person name="Thomas-White K."/>
            <person name="Kumar N."/>
            <person name="Forster S."/>
            <person name="Putonti C."/>
            <person name="Lawley T."/>
            <person name="Wolfe A.J."/>
        </authorList>
    </citation>
    <scope>NUCLEOTIDE SEQUENCE [LARGE SCALE GENOMIC DNA]</scope>
    <source>
        <strain evidence="1 2">UMB0186</strain>
    </source>
</reference>
<evidence type="ECO:0008006" key="3">
    <source>
        <dbReference type="Google" id="ProtNLM"/>
    </source>
</evidence>
<evidence type="ECO:0000313" key="2">
    <source>
        <dbReference type="Proteomes" id="UP000235670"/>
    </source>
</evidence>
<dbReference type="InterPro" id="IPR029058">
    <property type="entry name" value="AB_hydrolase_fold"/>
</dbReference>
<organism evidence="1 2">
    <name type="scientific">Gemella sanguinis</name>
    <dbReference type="NCBI Taxonomy" id="84135"/>
    <lineage>
        <taxon>Bacteria</taxon>
        <taxon>Bacillati</taxon>
        <taxon>Bacillota</taxon>
        <taxon>Bacilli</taxon>
        <taxon>Bacillales</taxon>
        <taxon>Gemellaceae</taxon>
        <taxon>Gemella</taxon>
    </lineage>
</organism>
<protein>
    <recommendedName>
        <fullName evidence="3">DUF2974 domain-containing protein</fullName>
    </recommendedName>
</protein>
<dbReference type="RefSeq" id="WP_102190278.1">
    <property type="nucleotide sequence ID" value="NZ_PNGT01000012.1"/>
</dbReference>
<sequence>MAEGKKNVVKKIDKNLEVTSHCSYIVYRIESFTKIKTPKKAIYNYIELEKTMGNFPKELEYITSFYDEETGSSGSFFKNNEQDNYILAYTGTNFYFDREKDMKTDVLDVYLGQGRHYSPCFKFYKRMAKKYGDNIILTGHSLGGNIAMRVALEYNVQNTVVYNGAPLYLTGGVDIFMDESVDPELYKERKARYKRNANKIAKKQAEFTGVIKRIISDRDIFTRIAELLDIGNYVGEEYIISDAGMHGMKVFLNIHQETLNAVLVEKDTEHDNLTNEYKDFSLEEIKLLKGFSKDRLSSLEDQLGSTLMSDTIMGTLNKNPYKIDFQRFISAILEKIEQQRQEKLE</sequence>
<dbReference type="SUPFAM" id="SSF53474">
    <property type="entry name" value="alpha/beta-Hydrolases"/>
    <property type="match status" value="1"/>
</dbReference>